<dbReference type="EC" id="7.1.1.2" evidence="13"/>
<feature type="transmembrane region" description="Helical" evidence="14">
    <location>
        <begin position="293"/>
        <end position="315"/>
    </location>
</feature>
<dbReference type="EMBL" id="MN044086">
    <property type="protein sequence ID" value="QDC34931.1"/>
    <property type="molecule type" value="Genomic_DNA"/>
</dbReference>
<dbReference type="GO" id="GO:0003954">
    <property type="term" value="F:NADH dehydrogenase activity"/>
    <property type="evidence" value="ECO:0007669"/>
    <property type="project" value="TreeGrafter"/>
</dbReference>
<comment type="similarity">
    <text evidence="3 12">Belongs to the complex I subunit 1 family.</text>
</comment>
<keyword evidence="5" id="KW-0813">Transport</keyword>
<feature type="transmembrane region" description="Helical" evidence="14">
    <location>
        <begin position="147"/>
        <end position="166"/>
    </location>
</feature>
<evidence type="ECO:0000256" key="14">
    <source>
        <dbReference type="SAM" id="Phobius"/>
    </source>
</evidence>
<dbReference type="InterPro" id="IPR001694">
    <property type="entry name" value="NADH_UbQ_OxRdtase_su1/FPO"/>
</dbReference>
<evidence type="ECO:0000256" key="12">
    <source>
        <dbReference type="RuleBase" id="RU000471"/>
    </source>
</evidence>
<accession>A0A4Y5UQT1</accession>
<comment type="subcellular location">
    <subcellularLocation>
        <location evidence="2 12">Mitochondrion inner membrane</location>
        <topology evidence="2 12">Multi-pass membrane protein</topology>
    </subcellularLocation>
</comment>
<keyword evidence="10 13" id="KW-0496">Mitochondrion</keyword>
<feature type="transmembrane region" description="Helical" evidence="14">
    <location>
        <begin position="178"/>
        <end position="198"/>
    </location>
</feature>
<evidence type="ECO:0000256" key="1">
    <source>
        <dbReference type="ARBA" id="ARBA00003257"/>
    </source>
</evidence>
<dbReference type="Pfam" id="PF00146">
    <property type="entry name" value="NADHdh"/>
    <property type="match status" value="1"/>
</dbReference>
<geneLocation type="mitochondrion" evidence="15"/>
<dbReference type="AlphaFoldDB" id="A0A4Y5UQT1"/>
<dbReference type="PROSITE" id="PS00667">
    <property type="entry name" value="COMPLEX1_ND1_1"/>
    <property type="match status" value="1"/>
</dbReference>
<dbReference type="RefSeq" id="YP_009674554.1">
    <property type="nucleotide sequence ID" value="NC_043883.1"/>
</dbReference>
<feature type="transmembrane region" description="Helical" evidence="14">
    <location>
        <begin position="257"/>
        <end position="273"/>
    </location>
</feature>
<name>A0A4Y5UQT1_9CUCU</name>
<evidence type="ECO:0000256" key="4">
    <source>
        <dbReference type="ARBA" id="ARBA00021009"/>
    </source>
</evidence>
<organism evidence="15">
    <name type="scientific">Glenea cantor</name>
    <dbReference type="NCBI Taxonomy" id="983541"/>
    <lineage>
        <taxon>Eukaryota</taxon>
        <taxon>Metazoa</taxon>
        <taxon>Ecdysozoa</taxon>
        <taxon>Arthropoda</taxon>
        <taxon>Hexapoda</taxon>
        <taxon>Insecta</taxon>
        <taxon>Pterygota</taxon>
        <taxon>Neoptera</taxon>
        <taxon>Endopterygota</taxon>
        <taxon>Coleoptera</taxon>
        <taxon>Polyphaga</taxon>
        <taxon>Cucujiformia</taxon>
        <taxon>Chrysomeloidea</taxon>
        <taxon>Cerambycidae</taxon>
        <taxon>Lamiinae</taxon>
        <taxon>Saperdini</taxon>
        <taxon>Glenea</taxon>
    </lineage>
</organism>
<evidence type="ECO:0000256" key="13">
    <source>
        <dbReference type="RuleBase" id="RU000473"/>
    </source>
</evidence>
<evidence type="ECO:0000256" key="7">
    <source>
        <dbReference type="ARBA" id="ARBA00022792"/>
    </source>
</evidence>
<evidence type="ECO:0000256" key="10">
    <source>
        <dbReference type="ARBA" id="ARBA00023128"/>
    </source>
</evidence>
<evidence type="ECO:0000256" key="11">
    <source>
        <dbReference type="ARBA" id="ARBA00023136"/>
    </source>
</evidence>
<dbReference type="HAMAP" id="MF_01350">
    <property type="entry name" value="NDH1_NuoH"/>
    <property type="match status" value="1"/>
</dbReference>
<protein>
    <recommendedName>
        <fullName evidence="4 13">NADH-ubiquinone oxidoreductase chain 1</fullName>
        <ecNumber evidence="13">7.1.1.2</ecNumber>
    </recommendedName>
</protein>
<dbReference type="GeneID" id="40864755"/>
<evidence type="ECO:0000256" key="6">
    <source>
        <dbReference type="ARBA" id="ARBA00022692"/>
    </source>
</evidence>
<evidence type="ECO:0000313" key="15">
    <source>
        <dbReference type="EMBL" id="QDC34931.1"/>
    </source>
</evidence>
<sequence length="316" mass="36499">MFVKDIIMVLISSLLLVICVLVGVAFLTLLERKVLGYIQIRKGPNKVGFMGLIQPFSDAIKLFTKEQTYPYMSNFNLYYLSPVMNLFLALILWLCVPFLTVNVSFNLSLLYFLSISSLGVYTVMLAGWSSNSNYSLLGSLRAVAQTISYEVSLALILLSFLYLILSLNMLDLMKFQKYIWFVFLMMPLSLMWLVSSLAETNRTPFDFAEGESELVSGFNVEYSSGGFAMIFLAEYASILFMSFVCCFLFLGGDLINWLFFLKITMMSFFWIWVRGTLPRFRYDKLMYLAWKSYLPISLNFLIVFMSMKMLFFIFLI</sequence>
<keyword evidence="12" id="KW-0520">NAD</keyword>
<feature type="transmembrane region" description="Helical" evidence="14">
    <location>
        <begin position="108"/>
        <end position="127"/>
    </location>
</feature>
<comment type="function">
    <text evidence="1">Core subunit of the mitochondrial membrane respiratory chain NADH dehydrogenase (Complex I) that is believed to belong to the minimal assembly required for catalysis. Complex I functions in the transfer of electrons from NADH to the respiratory chain. The immediate electron acceptor for the enzyme is believed to be ubiquinone.</text>
</comment>
<reference evidence="15" key="1">
    <citation type="submission" date="2019-06" db="EMBL/GenBank/DDBJ databases">
        <authorList>
            <person name="Wang X."/>
            <person name="Zheng X."/>
            <person name="Lu W."/>
        </authorList>
    </citation>
    <scope>NUCLEOTIDE SEQUENCE</scope>
</reference>
<dbReference type="PROSITE" id="PS00668">
    <property type="entry name" value="COMPLEX1_ND1_2"/>
    <property type="match status" value="1"/>
</dbReference>
<evidence type="ECO:0000256" key="2">
    <source>
        <dbReference type="ARBA" id="ARBA00004448"/>
    </source>
</evidence>
<dbReference type="CTD" id="4535"/>
<evidence type="ECO:0000256" key="9">
    <source>
        <dbReference type="ARBA" id="ARBA00023075"/>
    </source>
</evidence>
<keyword evidence="9 13" id="KW-0830">Ubiquinone</keyword>
<evidence type="ECO:0000256" key="8">
    <source>
        <dbReference type="ARBA" id="ARBA00022989"/>
    </source>
</evidence>
<keyword evidence="8 14" id="KW-1133">Transmembrane helix</keyword>
<gene>
    <name evidence="15" type="primary">ND1</name>
</gene>
<keyword evidence="6 12" id="KW-0812">Transmembrane</keyword>
<keyword evidence="11 14" id="KW-0472">Membrane</keyword>
<evidence type="ECO:0000256" key="3">
    <source>
        <dbReference type="ARBA" id="ARBA00010535"/>
    </source>
</evidence>
<dbReference type="GO" id="GO:0005743">
    <property type="term" value="C:mitochondrial inner membrane"/>
    <property type="evidence" value="ECO:0007669"/>
    <property type="project" value="UniProtKB-SubCell"/>
</dbReference>
<comment type="catalytic activity">
    <reaction evidence="13">
        <text>a ubiquinone + NADH + 5 H(+)(in) = a ubiquinol + NAD(+) + 4 H(+)(out)</text>
        <dbReference type="Rhea" id="RHEA:29091"/>
        <dbReference type="Rhea" id="RHEA-COMP:9565"/>
        <dbReference type="Rhea" id="RHEA-COMP:9566"/>
        <dbReference type="ChEBI" id="CHEBI:15378"/>
        <dbReference type="ChEBI" id="CHEBI:16389"/>
        <dbReference type="ChEBI" id="CHEBI:17976"/>
        <dbReference type="ChEBI" id="CHEBI:57540"/>
        <dbReference type="ChEBI" id="CHEBI:57945"/>
        <dbReference type="EC" id="7.1.1.2"/>
    </reaction>
</comment>
<dbReference type="GO" id="GO:0009060">
    <property type="term" value="P:aerobic respiration"/>
    <property type="evidence" value="ECO:0007669"/>
    <property type="project" value="TreeGrafter"/>
</dbReference>
<dbReference type="GO" id="GO:0008137">
    <property type="term" value="F:NADH dehydrogenase (ubiquinone) activity"/>
    <property type="evidence" value="ECO:0007669"/>
    <property type="project" value="UniProtKB-EC"/>
</dbReference>
<evidence type="ECO:0000256" key="5">
    <source>
        <dbReference type="ARBA" id="ARBA00022448"/>
    </source>
</evidence>
<dbReference type="PANTHER" id="PTHR11432">
    <property type="entry name" value="NADH DEHYDROGENASE SUBUNIT 1"/>
    <property type="match status" value="1"/>
</dbReference>
<dbReference type="InterPro" id="IPR018086">
    <property type="entry name" value="NADH_UbQ_OxRdtase_su1_CS"/>
</dbReference>
<keyword evidence="7" id="KW-0999">Mitochondrion inner membrane</keyword>
<dbReference type="PANTHER" id="PTHR11432:SF3">
    <property type="entry name" value="NADH-UBIQUINONE OXIDOREDUCTASE CHAIN 1"/>
    <property type="match status" value="1"/>
</dbReference>
<feature type="transmembrane region" description="Helical" evidence="14">
    <location>
        <begin position="6"/>
        <end position="27"/>
    </location>
</feature>
<feature type="transmembrane region" description="Helical" evidence="14">
    <location>
        <begin position="227"/>
        <end position="250"/>
    </location>
</feature>
<feature type="transmembrane region" description="Helical" evidence="14">
    <location>
        <begin position="76"/>
        <end position="96"/>
    </location>
</feature>
<proteinExistence type="inferred from homology"/>